<evidence type="ECO:0000313" key="3">
    <source>
        <dbReference type="EMBL" id="PWR15678.1"/>
    </source>
</evidence>
<dbReference type="Proteomes" id="UP000246050">
    <property type="component" value="Unassembled WGS sequence"/>
</dbReference>
<dbReference type="AlphaFoldDB" id="A0A317DM48"/>
<gene>
    <name evidence="3" type="ORF">DKT69_09835</name>
</gene>
<comment type="caution">
    <text evidence="3">The sequence shown here is derived from an EMBL/GenBank/DDBJ whole genome shotgun (WGS) entry which is preliminary data.</text>
</comment>
<dbReference type="InterPro" id="IPR012334">
    <property type="entry name" value="Pectin_lyas_fold"/>
</dbReference>
<dbReference type="InterPro" id="IPR011050">
    <property type="entry name" value="Pectin_lyase_fold/virulence"/>
</dbReference>
<evidence type="ECO:0000256" key="1">
    <source>
        <dbReference type="SAM" id="MobiDB-lite"/>
    </source>
</evidence>
<proteinExistence type="predicted"/>
<dbReference type="EMBL" id="QGKS01000175">
    <property type="protein sequence ID" value="PWR15678.1"/>
    <property type="molecule type" value="Genomic_DNA"/>
</dbReference>
<dbReference type="InterPro" id="IPR006626">
    <property type="entry name" value="PbH1"/>
</dbReference>
<feature type="domain" description="Right handed beta helix" evidence="2">
    <location>
        <begin position="236"/>
        <end position="379"/>
    </location>
</feature>
<protein>
    <recommendedName>
        <fullName evidence="2">Right handed beta helix domain-containing protein</fullName>
    </recommendedName>
</protein>
<accession>A0A317DM48</accession>
<dbReference type="SUPFAM" id="SSF51126">
    <property type="entry name" value="Pectin lyase-like"/>
    <property type="match status" value="1"/>
</dbReference>
<evidence type="ECO:0000313" key="4">
    <source>
        <dbReference type="Proteomes" id="UP000246050"/>
    </source>
</evidence>
<organism evidence="3 4">
    <name type="scientific">Micromonospora sicca</name>
    <dbReference type="NCBI Taxonomy" id="2202420"/>
    <lineage>
        <taxon>Bacteria</taxon>
        <taxon>Bacillati</taxon>
        <taxon>Actinomycetota</taxon>
        <taxon>Actinomycetes</taxon>
        <taxon>Micromonosporales</taxon>
        <taxon>Micromonosporaceae</taxon>
        <taxon>Micromonospora</taxon>
    </lineage>
</organism>
<dbReference type="SMART" id="SM00710">
    <property type="entry name" value="PbH1"/>
    <property type="match status" value="7"/>
</dbReference>
<dbReference type="Pfam" id="PF13229">
    <property type="entry name" value="Beta_helix"/>
    <property type="match status" value="1"/>
</dbReference>
<sequence length="541" mass="56569">MLVLALAVFLPMLAHVLELRSNRVAAPPMINTYHVSPTGDDSLDGSSPATAWRSLDKAAAFAFKPGDKLLLEGGAHFRGSLTFGPGDAGDAANPVVVDTYGAGRATIEAAGGAGIRVHNTAGVEIRDLVIVGGGADNKTTGGIELYSDLTDGRKLDHVDISGVEVSGFKNGIQIGAGPNSTGFRGVRIRAANLHGNTENGLISFGPRFDAAAPRYAHEDVVVSDVEVHHNAGDPTNHFSHTGSGIALGSVRGGRIERSSAHDNGRSAAAPEGPVGIWTWDSTAVVMERNVSFRNHTAGQKDGGGFDMDQNVSSSVLQYNLSYDNDGAGYLLYSGQLNAAHTGNIVRFNISINDARKLPEYAGIHLAGSVNNAEVYHNTVVMEAEGWAPAAIRLQNFFRGLSNVVLRNNLIVSGGTNLVIADDFSTADVLLQGNNFFAESGTWAVSWAGASYANMGDWRAATGQERLGAKVGGSSADPRFVTADRSGSPAQRAQALTPRRDSPLAGRALNLRSRFNVDPGPVDFLGRPLVGAGTVGAIQPAA</sequence>
<name>A0A317DM48_9ACTN</name>
<evidence type="ECO:0000259" key="2">
    <source>
        <dbReference type="Pfam" id="PF13229"/>
    </source>
</evidence>
<reference evidence="3 4" key="1">
    <citation type="submission" date="2018-05" db="EMBL/GenBank/DDBJ databases">
        <title>Micromonosporas from Atacama Desert.</title>
        <authorList>
            <person name="Carro L."/>
            <person name="Golinska P."/>
            <person name="Klenk H.-P."/>
            <person name="Goodfellow M."/>
        </authorList>
    </citation>
    <scope>NUCLEOTIDE SEQUENCE [LARGE SCALE GENOMIC DNA]</scope>
    <source>
        <strain evidence="3 4">4G51</strain>
    </source>
</reference>
<dbReference type="InterPro" id="IPR039448">
    <property type="entry name" value="Beta_helix"/>
</dbReference>
<feature type="region of interest" description="Disordered" evidence="1">
    <location>
        <begin position="468"/>
        <end position="500"/>
    </location>
</feature>
<dbReference type="Gene3D" id="2.160.20.10">
    <property type="entry name" value="Single-stranded right-handed beta-helix, Pectin lyase-like"/>
    <property type="match status" value="1"/>
</dbReference>